<gene>
    <name evidence="1" type="ORF">BV22DRAFT_257409</name>
</gene>
<evidence type="ECO:0000313" key="1">
    <source>
        <dbReference type="EMBL" id="KAH7927738.1"/>
    </source>
</evidence>
<organism evidence="1 2">
    <name type="scientific">Leucogyrophana mollusca</name>
    <dbReference type="NCBI Taxonomy" id="85980"/>
    <lineage>
        <taxon>Eukaryota</taxon>
        <taxon>Fungi</taxon>
        <taxon>Dikarya</taxon>
        <taxon>Basidiomycota</taxon>
        <taxon>Agaricomycotina</taxon>
        <taxon>Agaricomycetes</taxon>
        <taxon>Agaricomycetidae</taxon>
        <taxon>Boletales</taxon>
        <taxon>Boletales incertae sedis</taxon>
        <taxon>Leucogyrophana</taxon>
    </lineage>
</organism>
<proteinExistence type="predicted"/>
<name>A0ACB8BR51_9AGAM</name>
<keyword evidence="2" id="KW-1185">Reference proteome</keyword>
<protein>
    <submittedName>
        <fullName evidence="1">Uncharacterized protein</fullName>
    </submittedName>
</protein>
<reference evidence="1" key="1">
    <citation type="journal article" date="2021" name="New Phytol.">
        <title>Evolutionary innovations through gain and loss of genes in the ectomycorrhizal Boletales.</title>
        <authorList>
            <person name="Wu G."/>
            <person name="Miyauchi S."/>
            <person name="Morin E."/>
            <person name="Kuo A."/>
            <person name="Drula E."/>
            <person name="Varga T."/>
            <person name="Kohler A."/>
            <person name="Feng B."/>
            <person name="Cao Y."/>
            <person name="Lipzen A."/>
            <person name="Daum C."/>
            <person name="Hundley H."/>
            <person name="Pangilinan J."/>
            <person name="Johnson J."/>
            <person name="Barry K."/>
            <person name="LaButti K."/>
            <person name="Ng V."/>
            <person name="Ahrendt S."/>
            <person name="Min B."/>
            <person name="Choi I.G."/>
            <person name="Park H."/>
            <person name="Plett J.M."/>
            <person name="Magnuson J."/>
            <person name="Spatafora J.W."/>
            <person name="Nagy L.G."/>
            <person name="Henrissat B."/>
            <person name="Grigoriev I.V."/>
            <person name="Yang Z.L."/>
            <person name="Xu J."/>
            <person name="Martin F.M."/>
        </authorList>
    </citation>
    <scope>NUCLEOTIDE SEQUENCE</scope>
    <source>
        <strain evidence="1">KUC20120723A-06</strain>
    </source>
</reference>
<sequence>MQCVTAILRPPVSRPVPNPRPSSTPGPFTKLFHEKQINSQFHANCSYLDARWSQMVPCWHGSLGSVPRMTMVILCPSRRLALTSLRMPAVASHPYCRLPGTQDSDLPRYLKPLTYRRYVEYPKTLRFGGGLLQEGLAPHFHKARQPWSSVPKPGFLYAEDSGKGWFLRGCDSIGARSRIQANSADALSSASPSPRASRRKCGDGLLTIACCCKLAQ</sequence>
<accession>A0ACB8BR51</accession>
<dbReference type="EMBL" id="MU266362">
    <property type="protein sequence ID" value="KAH7927738.1"/>
    <property type="molecule type" value="Genomic_DNA"/>
</dbReference>
<evidence type="ECO:0000313" key="2">
    <source>
        <dbReference type="Proteomes" id="UP000790709"/>
    </source>
</evidence>
<dbReference type="Proteomes" id="UP000790709">
    <property type="component" value="Unassembled WGS sequence"/>
</dbReference>
<comment type="caution">
    <text evidence="1">The sequence shown here is derived from an EMBL/GenBank/DDBJ whole genome shotgun (WGS) entry which is preliminary data.</text>
</comment>